<name>A0A3B0C4A2_9BACL</name>
<comment type="caution">
    <text evidence="2">The sequence shown here is derived from an EMBL/GenBank/DDBJ whole genome shotgun (WGS) entry which is preliminary data.</text>
</comment>
<dbReference type="AlphaFoldDB" id="A0A3B0C4A2"/>
<gene>
    <name evidence="2" type="ORF">D7M11_20985</name>
</gene>
<reference evidence="2 3" key="1">
    <citation type="journal article" date="2007" name="Int. J. Syst. Evol. Microbiol.">
        <title>Paenibacillus ginsengarvi sp. nov., isolated from soil from ginseng cultivation.</title>
        <authorList>
            <person name="Yoon M.H."/>
            <person name="Ten L.N."/>
            <person name="Im W.T."/>
        </authorList>
    </citation>
    <scope>NUCLEOTIDE SEQUENCE [LARGE SCALE GENOMIC DNA]</scope>
    <source>
        <strain evidence="2 3">KCTC 13059</strain>
    </source>
</reference>
<dbReference type="GO" id="GO:0006310">
    <property type="term" value="P:DNA recombination"/>
    <property type="evidence" value="ECO:0007669"/>
    <property type="project" value="UniProtKB-KW"/>
</dbReference>
<dbReference type="Proteomes" id="UP000282311">
    <property type="component" value="Unassembled WGS sequence"/>
</dbReference>
<dbReference type="InterPro" id="IPR013762">
    <property type="entry name" value="Integrase-like_cat_sf"/>
</dbReference>
<proteinExistence type="predicted"/>
<accession>A0A3B0C4A2</accession>
<evidence type="ECO:0000313" key="3">
    <source>
        <dbReference type="Proteomes" id="UP000282311"/>
    </source>
</evidence>
<dbReference type="Gene3D" id="1.10.443.10">
    <property type="entry name" value="Intergrase catalytic core"/>
    <property type="match status" value="1"/>
</dbReference>
<dbReference type="RefSeq" id="WP_120749313.1">
    <property type="nucleotide sequence ID" value="NZ_RBAH01000016.1"/>
</dbReference>
<dbReference type="GO" id="GO:0015074">
    <property type="term" value="P:DNA integration"/>
    <property type="evidence" value="ECO:0007669"/>
    <property type="project" value="InterPro"/>
</dbReference>
<sequence length="58" mass="6688">MLSRNINPKVVKEILGHSDIRVTLDTYSHVLPSVHKETAKNSAVCFLVDFRFESWVCR</sequence>
<dbReference type="SUPFAM" id="SSF56349">
    <property type="entry name" value="DNA breaking-rejoining enzymes"/>
    <property type="match status" value="1"/>
</dbReference>
<keyword evidence="3" id="KW-1185">Reference proteome</keyword>
<dbReference type="GO" id="GO:0003677">
    <property type="term" value="F:DNA binding"/>
    <property type="evidence" value="ECO:0007669"/>
    <property type="project" value="InterPro"/>
</dbReference>
<evidence type="ECO:0000313" key="2">
    <source>
        <dbReference type="EMBL" id="RKN79258.1"/>
    </source>
</evidence>
<dbReference type="OrthoDB" id="9803188at2"/>
<evidence type="ECO:0000256" key="1">
    <source>
        <dbReference type="ARBA" id="ARBA00023172"/>
    </source>
</evidence>
<keyword evidence="1" id="KW-0233">DNA recombination</keyword>
<organism evidence="2 3">
    <name type="scientific">Paenibacillus ginsengarvi</name>
    <dbReference type="NCBI Taxonomy" id="400777"/>
    <lineage>
        <taxon>Bacteria</taxon>
        <taxon>Bacillati</taxon>
        <taxon>Bacillota</taxon>
        <taxon>Bacilli</taxon>
        <taxon>Bacillales</taxon>
        <taxon>Paenibacillaceae</taxon>
        <taxon>Paenibacillus</taxon>
    </lineage>
</organism>
<dbReference type="InterPro" id="IPR011010">
    <property type="entry name" value="DNA_brk_join_enz"/>
</dbReference>
<protein>
    <recommendedName>
        <fullName evidence="4">Tyr recombinase domain-containing protein</fullName>
    </recommendedName>
</protein>
<evidence type="ECO:0008006" key="4">
    <source>
        <dbReference type="Google" id="ProtNLM"/>
    </source>
</evidence>
<dbReference type="EMBL" id="RBAH01000016">
    <property type="protein sequence ID" value="RKN79258.1"/>
    <property type="molecule type" value="Genomic_DNA"/>
</dbReference>